<evidence type="ECO:0000313" key="5">
    <source>
        <dbReference type="Proteomes" id="UP000248790"/>
    </source>
</evidence>
<dbReference type="InterPro" id="IPR046947">
    <property type="entry name" value="LytR-like"/>
</dbReference>
<evidence type="ECO:0000259" key="2">
    <source>
        <dbReference type="PROSITE" id="PS50110"/>
    </source>
</evidence>
<reference evidence="4 5" key="1">
    <citation type="submission" date="2018-06" db="EMBL/GenBank/DDBJ databases">
        <title>Genomic Encyclopedia of Archaeal and Bacterial Type Strains, Phase II (KMG-II): from individual species to whole genera.</title>
        <authorList>
            <person name="Goeker M."/>
        </authorList>
    </citation>
    <scope>NUCLEOTIDE SEQUENCE [LARGE SCALE GENOMIC DNA]</scope>
    <source>
        <strain evidence="4 5">DSM 21851</strain>
    </source>
</reference>
<evidence type="ECO:0000259" key="3">
    <source>
        <dbReference type="PROSITE" id="PS50930"/>
    </source>
</evidence>
<evidence type="ECO:0000313" key="4">
    <source>
        <dbReference type="EMBL" id="RAJ94288.1"/>
    </source>
</evidence>
<dbReference type="AlphaFoldDB" id="A0A327WPJ7"/>
<dbReference type="Gene3D" id="3.40.50.2300">
    <property type="match status" value="1"/>
</dbReference>
<dbReference type="PROSITE" id="PS50930">
    <property type="entry name" value="HTH_LYTTR"/>
    <property type="match status" value="1"/>
</dbReference>
<dbReference type="PANTHER" id="PTHR37299:SF1">
    <property type="entry name" value="STAGE 0 SPORULATION PROTEIN A HOMOLOG"/>
    <property type="match status" value="1"/>
</dbReference>
<dbReference type="OrthoDB" id="1490554at2"/>
<keyword evidence="1" id="KW-0597">Phosphoprotein</keyword>
<dbReference type="InterPro" id="IPR007492">
    <property type="entry name" value="LytTR_DNA-bd_dom"/>
</dbReference>
<keyword evidence="5" id="KW-1185">Reference proteome</keyword>
<dbReference type="InterPro" id="IPR011006">
    <property type="entry name" value="CheY-like_superfamily"/>
</dbReference>
<dbReference type="RefSeq" id="WP_111630189.1">
    <property type="nucleotide sequence ID" value="NZ_QLMC01000005.1"/>
</dbReference>
<proteinExistence type="predicted"/>
<dbReference type="EMBL" id="QLMC01000005">
    <property type="protein sequence ID" value="RAJ94288.1"/>
    <property type="molecule type" value="Genomic_DNA"/>
</dbReference>
<dbReference type="Pfam" id="PF04397">
    <property type="entry name" value="LytTR"/>
    <property type="match status" value="1"/>
</dbReference>
<dbReference type="PROSITE" id="PS50110">
    <property type="entry name" value="RESPONSE_REGULATORY"/>
    <property type="match status" value="1"/>
</dbReference>
<name>A0A327WPJ7_LARAB</name>
<dbReference type="GO" id="GO:0003677">
    <property type="term" value="F:DNA binding"/>
    <property type="evidence" value="ECO:0007669"/>
    <property type="project" value="InterPro"/>
</dbReference>
<dbReference type="PANTHER" id="PTHR37299">
    <property type="entry name" value="TRANSCRIPTIONAL REGULATOR-RELATED"/>
    <property type="match status" value="1"/>
</dbReference>
<feature type="domain" description="Response regulatory" evidence="2">
    <location>
        <begin position="2"/>
        <end position="115"/>
    </location>
</feature>
<feature type="domain" description="HTH LytTR-type" evidence="3">
    <location>
        <begin position="147"/>
        <end position="255"/>
    </location>
</feature>
<dbReference type="SMART" id="SM00448">
    <property type="entry name" value="REC"/>
    <property type="match status" value="1"/>
</dbReference>
<dbReference type="Gene3D" id="2.40.50.1020">
    <property type="entry name" value="LytTr DNA-binding domain"/>
    <property type="match status" value="1"/>
</dbReference>
<accession>A0A327WPJ7</accession>
<dbReference type="SMART" id="SM00850">
    <property type="entry name" value="LytTR"/>
    <property type="match status" value="1"/>
</dbReference>
<dbReference type="GO" id="GO:0000156">
    <property type="term" value="F:phosphorelay response regulator activity"/>
    <property type="evidence" value="ECO:0007669"/>
    <property type="project" value="InterPro"/>
</dbReference>
<dbReference type="Pfam" id="PF00072">
    <property type="entry name" value="Response_reg"/>
    <property type="match status" value="1"/>
</dbReference>
<organism evidence="4 5">
    <name type="scientific">Larkinella arboricola</name>
    <dbReference type="NCBI Taxonomy" id="643671"/>
    <lineage>
        <taxon>Bacteria</taxon>
        <taxon>Pseudomonadati</taxon>
        <taxon>Bacteroidota</taxon>
        <taxon>Cytophagia</taxon>
        <taxon>Cytophagales</taxon>
        <taxon>Spirosomataceae</taxon>
        <taxon>Larkinella</taxon>
    </lineage>
</organism>
<evidence type="ECO:0000256" key="1">
    <source>
        <dbReference type="PROSITE-ProRule" id="PRU00169"/>
    </source>
</evidence>
<comment type="caution">
    <text evidence="4">The sequence shown here is derived from an EMBL/GenBank/DDBJ whole genome shotgun (WGS) entry which is preliminary data.</text>
</comment>
<feature type="modified residue" description="4-aspartylphosphate" evidence="1">
    <location>
        <position position="55"/>
    </location>
</feature>
<protein>
    <submittedName>
        <fullName evidence="4">LytTR family two component transcriptional regulator</fullName>
    </submittedName>
</protein>
<dbReference type="SUPFAM" id="SSF52172">
    <property type="entry name" value="CheY-like"/>
    <property type="match status" value="1"/>
</dbReference>
<gene>
    <name evidence="4" type="ORF">LX87_04174</name>
</gene>
<dbReference type="Proteomes" id="UP000248790">
    <property type="component" value="Unassembled WGS sequence"/>
</dbReference>
<sequence length="255" mass="29620">MDILIVEDEPLAVQKLVKLLNQTDPTCRVLGATDGIESTVDWLKSHAQPDLILMDIELSDGQSFEIFNLISIDCPVVFTTSYDESAVKSFQTNRFEYLLKPIKKDELEQVLTRYKQDRSPKITSADIDELVDDLRKQSRQPEFRSQFLARKQQRLVSVDAADVAFFYAKEGVTYLYSRDKNRYVVEYTLDALEEFLEPTRFFRINDQFIVELRAVSRIHSYLNGQFKINLESGGIVQDIVVSPDRTREFKEWIGR</sequence>
<dbReference type="InterPro" id="IPR001789">
    <property type="entry name" value="Sig_transdc_resp-reg_receiver"/>
</dbReference>